<dbReference type="STRING" id="215637.A0A4P9ZL13"/>
<keyword evidence="2" id="KW-1185">Reference proteome</keyword>
<name>A0A4P9ZL13_9FUNG</name>
<evidence type="ECO:0008006" key="3">
    <source>
        <dbReference type="Google" id="ProtNLM"/>
    </source>
</evidence>
<proteinExistence type="predicted"/>
<dbReference type="SUPFAM" id="SSF56219">
    <property type="entry name" value="DNase I-like"/>
    <property type="match status" value="1"/>
</dbReference>
<organism evidence="1 2">
    <name type="scientific">Dimargaris cristalligena</name>
    <dbReference type="NCBI Taxonomy" id="215637"/>
    <lineage>
        <taxon>Eukaryota</taxon>
        <taxon>Fungi</taxon>
        <taxon>Fungi incertae sedis</taxon>
        <taxon>Zoopagomycota</taxon>
        <taxon>Kickxellomycotina</taxon>
        <taxon>Dimargaritomycetes</taxon>
        <taxon>Dimargaritales</taxon>
        <taxon>Dimargaritaceae</taxon>
        <taxon>Dimargaris</taxon>
    </lineage>
</organism>
<dbReference type="Gene3D" id="3.60.10.10">
    <property type="entry name" value="Endonuclease/exonuclease/phosphatase"/>
    <property type="match status" value="1"/>
</dbReference>
<protein>
    <recommendedName>
        <fullName evidence="3">Endonuclease/exonuclease/phosphatase domain-containing protein</fullName>
    </recommendedName>
</protein>
<evidence type="ECO:0000313" key="1">
    <source>
        <dbReference type="EMBL" id="RKP33161.1"/>
    </source>
</evidence>
<dbReference type="InterPro" id="IPR036691">
    <property type="entry name" value="Endo/exonu/phosph_ase_sf"/>
</dbReference>
<reference evidence="2" key="1">
    <citation type="journal article" date="2018" name="Nat. Microbiol.">
        <title>Leveraging single-cell genomics to expand the fungal tree of life.</title>
        <authorList>
            <person name="Ahrendt S.R."/>
            <person name="Quandt C.A."/>
            <person name="Ciobanu D."/>
            <person name="Clum A."/>
            <person name="Salamov A."/>
            <person name="Andreopoulos B."/>
            <person name="Cheng J.F."/>
            <person name="Woyke T."/>
            <person name="Pelin A."/>
            <person name="Henrissat B."/>
            <person name="Reynolds N.K."/>
            <person name="Benny G.L."/>
            <person name="Smith M.E."/>
            <person name="James T.Y."/>
            <person name="Grigoriev I.V."/>
        </authorList>
    </citation>
    <scope>NUCLEOTIDE SEQUENCE [LARGE SCALE GENOMIC DNA]</scope>
    <source>
        <strain evidence="2">RSA 468</strain>
    </source>
</reference>
<sequence>MPNTTIAIWLYHNTPHMFPTPWAQYHCYGVPVAGGFRGSQGITAFISPSLNLPISPLFLPSQYCLGLQVGPYQLVCVYFPPCLPDESVISFLSSLPLTPATILCGDFNARLGPHTGDYVHNTHGHAFFE</sequence>
<gene>
    <name evidence="1" type="ORF">BJ085DRAFT_14393</name>
</gene>
<dbReference type="AlphaFoldDB" id="A0A4P9ZL13"/>
<accession>A0A4P9ZL13</accession>
<dbReference type="Proteomes" id="UP000268162">
    <property type="component" value="Unassembled WGS sequence"/>
</dbReference>
<evidence type="ECO:0000313" key="2">
    <source>
        <dbReference type="Proteomes" id="UP000268162"/>
    </source>
</evidence>
<dbReference type="EMBL" id="ML004288">
    <property type="protein sequence ID" value="RKP33161.1"/>
    <property type="molecule type" value="Genomic_DNA"/>
</dbReference>